<sequence length="500" mass="55439">MKRVKVAIIGAGIIGASIARVLSRYDNLEVHLIEKNSDVGWGVTKANTALIHGGYDDDPKKFPLRAKLCIQGNRIWHQWVKELEIPHIWNGALIVALTEDDFDELETLLERGIKNGVPEMRIVDKEEALSLEPGLNPKALGGLWIPIVGQIGPIPAVVAMVENAVSNGVKLHLETEVKGIKLENGEVKGIETNNGLINADIVINAAGLYADEISKMVGIDYFEIHPRKGEYWIFDDDVPGPRRVLFPTPTPISKGVVVTTEISGHLMIGPNAQDLPKEEKENLATTREGLNEVWEKAKKIWPNLPPKSKVIRTFAGLRPEPTGGDFIIKAEEEVYGFINVAGIRSPGLTSAPAIAYEVKEIIERDLGIALTEKYHWNPYRRDITHFFMLPREEANRLIATNHSYGKIVCKCNKVSEGDILEAIERMKFIGVKTPSIDSVKVRTKATSGTCQGTFCKVRIVQILAREYKVEPWKVTLKGKGSEIGVGDVKVLLRRTHDGEL</sequence>
<dbReference type="InterPro" id="IPR006076">
    <property type="entry name" value="FAD-dep_OxRdtase"/>
</dbReference>
<dbReference type="KEGG" id="thei:K1720_07905"/>
<feature type="domain" description="BFD-like [2Fe-2S]-binding" evidence="2">
    <location>
        <begin position="407"/>
        <end position="465"/>
    </location>
</feature>
<keyword evidence="4" id="KW-1185">Reference proteome</keyword>
<reference evidence="3 4" key="1">
    <citation type="submission" date="2021-08" db="EMBL/GenBank/DDBJ databases">
        <title>Thermococcus onnuriiensis IOH2.</title>
        <authorList>
            <person name="Park Y.-J."/>
        </authorList>
    </citation>
    <scope>NUCLEOTIDE SEQUENCE [LARGE SCALE GENOMIC DNA]</scope>
    <source>
        <strain evidence="3 4">IOH2</strain>
    </source>
</reference>
<dbReference type="PANTHER" id="PTHR42720">
    <property type="entry name" value="GLYCEROL-3-PHOSPHATE DEHYDROGENASE"/>
    <property type="match status" value="1"/>
</dbReference>
<dbReference type="EMBL" id="CP080572">
    <property type="protein sequence ID" value="USG99440.1"/>
    <property type="molecule type" value="Genomic_DNA"/>
</dbReference>
<dbReference type="RefSeq" id="WP_251948285.1">
    <property type="nucleotide sequence ID" value="NZ_CP080572.1"/>
</dbReference>
<dbReference type="SUPFAM" id="SSF54373">
    <property type="entry name" value="FAD-linked reductases, C-terminal domain"/>
    <property type="match status" value="1"/>
</dbReference>
<dbReference type="AlphaFoldDB" id="A0A9E7SC54"/>
<dbReference type="Gene3D" id="3.30.9.10">
    <property type="entry name" value="D-Amino Acid Oxidase, subunit A, domain 2"/>
    <property type="match status" value="1"/>
</dbReference>
<evidence type="ECO:0000259" key="1">
    <source>
        <dbReference type="Pfam" id="PF01266"/>
    </source>
</evidence>
<dbReference type="CDD" id="cd19946">
    <property type="entry name" value="GlpA-like_Fer2_BFD-like"/>
    <property type="match status" value="1"/>
</dbReference>
<protein>
    <submittedName>
        <fullName evidence="3">NAD(P)/FAD-dependent oxidoreductase</fullName>
    </submittedName>
</protein>
<dbReference type="InterPro" id="IPR036188">
    <property type="entry name" value="FAD/NAD-bd_sf"/>
</dbReference>
<dbReference type="InterPro" id="IPR007419">
    <property type="entry name" value="BFD-like_2Fe2S-bd_dom"/>
</dbReference>
<evidence type="ECO:0000259" key="2">
    <source>
        <dbReference type="Pfam" id="PF04324"/>
    </source>
</evidence>
<dbReference type="GeneID" id="72778262"/>
<feature type="domain" description="FAD dependent oxidoreductase" evidence="1">
    <location>
        <begin position="5"/>
        <end position="359"/>
    </location>
</feature>
<dbReference type="Gene3D" id="1.10.10.1100">
    <property type="entry name" value="BFD-like [2Fe-2S]-binding domain"/>
    <property type="match status" value="1"/>
</dbReference>
<dbReference type="Proteomes" id="UP001056425">
    <property type="component" value="Chromosome"/>
</dbReference>
<evidence type="ECO:0000313" key="4">
    <source>
        <dbReference type="Proteomes" id="UP001056425"/>
    </source>
</evidence>
<dbReference type="InterPro" id="IPR052745">
    <property type="entry name" value="G3P_Oxidase/Oxidoreductase"/>
</dbReference>
<dbReference type="Pfam" id="PF01266">
    <property type="entry name" value="DAO"/>
    <property type="match status" value="1"/>
</dbReference>
<evidence type="ECO:0000313" key="3">
    <source>
        <dbReference type="EMBL" id="USG99440.1"/>
    </source>
</evidence>
<dbReference type="Gene3D" id="3.50.50.60">
    <property type="entry name" value="FAD/NAD(P)-binding domain"/>
    <property type="match status" value="1"/>
</dbReference>
<dbReference type="Pfam" id="PF04324">
    <property type="entry name" value="Fer2_BFD"/>
    <property type="match status" value="1"/>
</dbReference>
<gene>
    <name evidence="3" type="ORF">K1720_07905</name>
</gene>
<dbReference type="InterPro" id="IPR041854">
    <property type="entry name" value="BFD-like_2Fe2S-bd_dom_sf"/>
</dbReference>
<dbReference type="SUPFAM" id="SSF51905">
    <property type="entry name" value="FAD/NAD(P)-binding domain"/>
    <property type="match status" value="1"/>
</dbReference>
<organism evidence="3 4">
    <name type="scientific">Thermococcus argininiproducens</name>
    <dbReference type="NCBI Taxonomy" id="2866384"/>
    <lineage>
        <taxon>Archaea</taxon>
        <taxon>Methanobacteriati</taxon>
        <taxon>Methanobacteriota</taxon>
        <taxon>Thermococci</taxon>
        <taxon>Thermococcales</taxon>
        <taxon>Thermococcaceae</taxon>
        <taxon>Thermococcus</taxon>
    </lineage>
</organism>
<accession>A0A9E7SC54</accession>
<name>A0A9E7SC54_9EURY</name>
<dbReference type="PANTHER" id="PTHR42720:SF1">
    <property type="entry name" value="GLYCEROL 3-PHOSPHATE OXIDASE"/>
    <property type="match status" value="1"/>
</dbReference>
<proteinExistence type="predicted"/>